<gene>
    <name evidence="6" type="ordered locus">Ping_1385</name>
</gene>
<accession>A1SUP0</accession>
<dbReference type="InterPro" id="IPR000551">
    <property type="entry name" value="MerR-type_HTH_dom"/>
</dbReference>
<keyword evidence="4" id="KW-0175">Coiled coil</keyword>
<dbReference type="OrthoDB" id="9802039at2"/>
<dbReference type="PANTHER" id="PTHR30204:SF94">
    <property type="entry name" value="HEAVY METAL-DEPENDENT TRANSCRIPTIONAL REGULATOR HI_0293-RELATED"/>
    <property type="match status" value="1"/>
</dbReference>
<dbReference type="CDD" id="cd04770">
    <property type="entry name" value="HTH_HMRTR"/>
    <property type="match status" value="1"/>
</dbReference>
<evidence type="ECO:0000256" key="1">
    <source>
        <dbReference type="ARBA" id="ARBA00023015"/>
    </source>
</evidence>
<dbReference type="GO" id="GO:0003700">
    <property type="term" value="F:DNA-binding transcription factor activity"/>
    <property type="evidence" value="ECO:0007669"/>
    <property type="project" value="InterPro"/>
</dbReference>
<keyword evidence="7" id="KW-1185">Reference proteome</keyword>
<feature type="coiled-coil region" evidence="4">
    <location>
        <begin position="106"/>
        <end position="133"/>
    </location>
</feature>
<dbReference type="eggNOG" id="COG0789">
    <property type="taxonomic scope" value="Bacteria"/>
</dbReference>
<dbReference type="PANTHER" id="PTHR30204">
    <property type="entry name" value="REDOX-CYCLING DRUG-SENSING TRANSCRIPTIONAL ACTIVATOR SOXR"/>
    <property type="match status" value="1"/>
</dbReference>
<dbReference type="InterPro" id="IPR047057">
    <property type="entry name" value="MerR_fam"/>
</dbReference>
<sequence>MYFVNDLKNRYLKNNKLKEPSHANYQPSSQAAQETGLSVKSIRYYEQIGLTNPPPRGENDYRYYPSALIKRLHFIKKTKDVGFSLKESKNLLALSENSGRRSADVKALLSQKIEELQTKIKREQALLESLKNITLKCCGDEKPNCPIIDEFAN</sequence>
<keyword evidence="3" id="KW-0804">Transcription</keyword>
<dbReference type="PRINTS" id="PR00040">
    <property type="entry name" value="HTHMERR"/>
</dbReference>
<feature type="domain" description="HTH merR-type" evidence="5">
    <location>
        <begin position="29"/>
        <end position="94"/>
    </location>
</feature>
<dbReference type="RefSeq" id="WP_011769765.1">
    <property type="nucleotide sequence ID" value="NC_008709.1"/>
</dbReference>
<dbReference type="PROSITE" id="PS50937">
    <property type="entry name" value="HTH_MERR_2"/>
    <property type="match status" value="1"/>
</dbReference>
<dbReference type="Gene3D" id="1.10.1660.10">
    <property type="match status" value="1"/>
</dbReference>
<evidence type="ECO:0000256" key="4">
    <source>
        <dbReference type="SAM" id="Coils"/>
    </source>
</evidence>
<dbReference type="GO" id="GO:0003677">
    <property type="term" value="F:DNA binding"/>
    <property type="evidence" value="ECO:0007669"/>
    <property type="project" value="UniProtKB-KW"/>
</dbReference>
<dbReference type="STRING" id="357804.Ping_1385"/>
<organism evidence="6 7">
    <name type="scientific">Psychromonas ingrahamii (strain DSM 17664 / CCUG 51855 / 37)</name>
    <dbReference type="NCBI Taxonomy" id="357804"/>
    <lineage>
        <taxon>Bacteria</taxon>
        <taxon>Pseudomonadati</taxon>
        <taxon>Pseudomonadota</taxon>
        <taxon>Gammaproteobacteria</taxon>
        <taxon>Alteromonadales</taxon>
        <taxon>Psychromonadaceae</taxon>
        <taxon>Psychromonas</taxon>
    </lineage>
</organism>
<dbReference type="Proteomes" id="UP000000639">
    <property type="component" value="Chromosome"/>
</dbReference>
<keyword evidence="2" id="KW-0238">DNA-binding</keyword>
<dbReference type="EMBL" id="CP000510">
    <property type="protein sequence ID" value="ABM03205.1"/>
    <property type="molecule type" value="Genomic_DNA"/>
</dbReference>
<evidence type="ECO:0000259" key="5">
    <source>
        <dbReference type="PROSITE" id="PS50937"/>
    </source>
</evidence>
<dbReference type="Pfam" id="PF00376">
    <property type="entry name" value="MerR"/>
    <property type="match status" value="1"/>
</dbReference>
<protein>
    <submittedName>
        <fullName evidence="6">Transcriptional regulator of MerR family protein</fullName>
    </submittedName>
</protein>
<reference evidence="6 7" key="1">
    <citation type="submission" date="2007-01" db="EMBL/GenBank/DDBJ databases">
        <title>Complete sequence of Psychromonas ingrahamii 37.</title>
        <authorList>
            <consortium name="US DOE Joint Genome Institute"/>
            <person name="Copeland A."/>
            <person name="Lucas S."/>
            <person name="Lapidus A."/>
            <person name="Barry K."/>
            <person name="Detter J.C."/>
            <person name="Glavina del Rio T."/>
            <person name="Hammon N."/>
            <person name="Israni S."/>
            <person name="Dalin E."/>
            <person name="Tice H."/>
            <person name="Pitluck S."/>
            <person name="Thompson L.S."/>
            <person name="Brettin T."/>
            <person name="Bruce D."/>
            <person name="Han C."/>
            <person name="Tapia R."/>
            <person name="Schmutz J."/>
            <person name="Larimer F."/>
            <person name="Land M."/>
            <person name="Hauser L."/>
            <person name="Kyrpides N."/>
            <person name="Ivanova N."/>
            <person name="Staley J."/>
            <person name="Richardson P."/>
        </authorList>
    </citation>
    <scope>NUCLEOTIDE SEQUENCE [LARGE SCALE GENOMIC DNA]</scope>
    <source>
        <strain evidence="6 7">37</strain>
    </source>
</reference>
<dbReference type="InterPro" id="IPR009061">
    <property type="entry name" value="DNA-bd_dom_put_sf"/>
</dbReference>
<evidence type="ECO:0000256" key="3">
    <source>
        <dbReference type="ARBA" id="ARBA00023163"/>
    </source>
</evidence>
<evidence type="ECO:0000313" key="6">
    <source>
        <dbReference type="EMBL" id="ABM03205.1"/>
    </source>
</evidence>
<evidence type="ECO:0000256" key="2">
    <source>
        <dbReference type="ARBA" id="ARBA00023125"/>
    </source>
</evidence>
<dbReference type="InterPro" id="IPR015358">
    <property type="entry name" value="Tscrpt_reg_MerR_DNA-bd"/>
</dbReference>
<dbReference type="AlphaFoldDB" id="A1SUP0"/>
<name>A1SUP0_PSYIN</name>
<keyword evidence="1" id="KW-0805">Transcription regulation</keyword>
<dbReference type="HOGENOM" id="CLU_060077_2_0_6"/>
<evidence type="ECO:0000313" key="7">
    <source>
        <dbReference type="Proteomes" id="UP000000639"/>
    </source>
</evidence>
<dbReference type="SMART" id="SM00422">
    <property type="entry name" value="HTH_MERR"/>
    <property type="match status" value="1"/>
</dbReference>
<proteinExistence type="predicted"/>
<dbReference type="KEGG" id="pin:Ping_1385"/>
<dbReference type="SUPFAM" id="SSF46955">
    <property type="entry name" value="Putative DNA-binding domain"/>
    <property type="match status" value="1"/>
</dbReference>
<dbReference type="Pfam" id="PF09278">
    <property type="entry name" value="MerR-DNA-bind"/>
    <property type="match status" value="1"/>
</dbReference>